<dbReference type="GeneID" id="85329486"/>
<organism evidence="2 3">
    <name type="scientific">Lasiosphaeria miniovina</name>
    <dbReference type="NCBI Taxonomy" id="1954250"/>
    <lineage>
        <taxon>Eukaryota</taxon>
        <taxon>Fungi</taxon>
        <taxon>Dikarya</taxon>
        <taxon>Ascomycota</taxon>
        <taxon>Pezizomycotina</taxon>
        <taxon>Sordariomycetes</taxon>
        <taxon>Sordariomycetidae</taxon>
        <taxon>Sordariales</taxon>
        <taxon>Lasiosphaeriaceae</taxon>
        <taxon>Lasiosphaeria</taxon>
    </lineage>
</organism>
<name>A0AA39ZU90_9PEZI</name>
<evidence type="ECO:0000313" key="3">
    <source>
        <dbReference type="Proteomes" id="UP001172101"/>
    </source>
</evidence>
<feature type="region of interest" description="Disordered" evidence="1">
    <location>
        <begin position="121"/>
        <end position="161"/>
    </location>
</feature>
<dbReference type="Proteomes" id="UP001172101">
    <property type="component" value="Unassembled WGS sequence"/>
</dbReference>
<dbReference type="RefSeq" id="XP_060290524.1">
    <property type="nucleotide sequence ID" value="XM_060446216.1"/>
</dbReference>
<proteinExistence type="predicted"/>
<reference evidence="2" key="1">
    <citation type="submission" date="2023-06" db="EMBL/GenBank/DDBJ databases">
        <title>Genome-scale phylogeny and comparative genomics of the fungal order Sordariales.</title>
        <authorList>
            <consortium name="Lawrence Berkeley National Laboratory"/>
            <person name="Hensen N."/>
            <person name="Bonometti L."/>
            <person name="Westerberg I."/>
            <person name="Brannstrom I.O."/>
            <person name="Guillou S."/>
            <person name="Cros-Aarteil S."/>
            <person name="Calhoun S."/>
            <person name="Haridas S."/>
            <person name="Kuo A."/>
            <person name="Mondo S."/>
            <person name="Pangilinan J."/>
            <person name="Riley R."/>
            <person name="LaButti K."/>
            <person name="Andreopoulos B."/>
            <person name="Lipzen A."/>
            <person name="Chen C."/>
            <person name="Yanf M."/>
            <person name="Daum C."/>
            <person name="Ng V."/>
            <person name="Clum A."/>
            <person name="Steindorff A."/>
            <person name="Ohm R."/>
            <person name="Martin F."/>
            <person name="Silar P."/>
            <person name="Natvig D."/>
            <person name="Lalanne C."/>
            <person name="Gautier V."/>
            <person name="Ament-velasquez S.L."/>
            <person name="Kruys A."/>
            <person name="Hutchinson M.I."/>
            <person name="Powell A.J."/>
            <person name="Barry K."/>
            <person name="Miller A.N."/>
            <person name="Grigoriev I.V."/>
            <person name="Debuchy R."/>
            <person name="Gladieux P."/>
            <person name="Thoren M.H."/>
            <person name="Johannesson H."/>
        </authorList>
    </citation>
    <scope>NUCLEOTIDE SEQUENCE</scope>
    <source>
        <strain evidence="2">SMH2392-1A</strain>
    </source>
</reference>
<gene>
    <name evidence="2" type="ORF">B0T26DRAFT_757183</name>
</gene>
<feature type="compositionally biased region" description="Acidic residues" evidence="1">
    <location>
        <begin position="151"/>
        <end position="161"/>
    </location>
</feature>
<keyword evidence="3" id="KW-1185">Reference proteome</keyword>
<sequence length="161" mass="18160">MVSARVLVLSNYLPPEPHTPYIAGLFPKLYDYLSAHRLSLHLLSQGAEPIRDGPDNSLESYLGFFCPDNEALCQRLLDHEEADARELVAYLVSRYPGSQFLEYRRFDTVAERASRWREKTIPASLPWPTPTPTTAGEAAAGEKERLRHAEGEDEVGPSEKY</sequence>
<dbReference type="AlphaFoldDB" id="A0AA39ZU90"/>
<protein>
    <submittedName>
        <fullName evidence="2">Uncharacterized protein</fullName>
    </submittedName>
</protein>
<comment type="caution">
    <text evidence="2">The sequence shown here is derived from an EMBL/GenBank/DDBJ whole genome shotgun (WGS) entry which is preliminary data.</text>
</comment>
<accession>A0AA39ZU90</accession>
<evidence type="ECO:0000313" key="2">
    <source>
        <dbReference type="EMBL" id="KAK0703665.1"/>
    </source>
</evidence>
<dbReference type="EMBL" id="JAUIRO010000008">
    <property type="protein sequence ID" value="KAK0703665.1"/>
    <property type="molecule type" value="Genomic_DNA"/>
</dbReference>
<feature type="compositionally biased region" description="Basic and acidic residues" evidence="1">
    <location>
        <begin position="140"/>
        <end position="150"/>
    </location>
</feature>
<evidence type="ECO:0000256" key="1">
    <source>
        <dbReference type="SAM" id="MobiDB-lite"/>
    </source>
</evidence>